<evidence type="ECO:0000256" key="14">
    <source>
        <dbReference type="ARBA" id="ARBA00023157"/>
    </source>
</evidence>
<dbReference type="RefSeq" id="XP_049148108.1">
    <property type="nucleotide sequence ID" value="XM_049290963.1"/>
</dbReference>
<dbReference type="PROSITE" id="PS00218">
    <property type="entry name" value="AMINO_ACID_PERMEASE_1"/>
    <property type="match status" value="1"/>
</dbReference>
<feature type="disulfide bond" evidence="17">
    <location>
        <begin position="109"/>
        <end position="183"/>
    </location>
</feature>
<accession>A0A9Q8WKU3</accession>
<dbReference type="InterPro" id="IPR004840">
    <property type="entry name" value="Amino_acid_permease_CS"/>
</dbReference>
<evidence type="ECO:0000256" key="16">
    <source>
        <dbReference type="PIRSR" id="PIRSR611150-1"/>
    </source>
</evidence>
<dbReference type="GO" id="GO:0016020">
    <property type="term" value="C:membrane"/>
    <property type="evidence" value="ECO:0007669"/>
    <property type="project" value="UniProtKB-SubCell"/>
</dbReference>
<keyword evidence="9 18" id="KW-0732">Signal</keyword>
<feature type="transmembrane region" description="Helical" evidence="19">
    <location>
        <begin position="730"/>
        <end position="750"/>
    </location>
</feature>
<feature type="signal peptide" evidence="18">
    <location>
        <begin position="1"/>
        <end position="18"/>
    </location>
</feature>
<evidence type="ECO:0000256" key="2">
    <source>
        <dbReference type="ARBA" id="ARBA00004613"/>
    </source>
</evidence>
<dbReference type="KEGG" id="clup:CLUP02_11998"/>
<comment type="catalytic activity">
    <reaction evidence="15 18">
        <text>cutin + H2O = cutin monomers.</text>
        <dbReference type="EC" id="3.1.1.74"/>
    </reaction>
</comment>
<dbReference type="PRINTS" id="PR00129">
    <property type="entry name" value="CUTINASE"/>
</dbReference>
<evidence type="ECO:0000256" key="4">
    <source>
        <dbReference type="ARBA" id="ARBA00013095"/>
    </source>
</evidence>
<dbReference type="SUPFAM" id="SSF53474">
    <property type="entry name" value="alpha/beta-Hydrolases"/>
    <property type="match status" value="1"/>
</dbReference>
<evidence type="ECO:0000256" key="7">
    <source>
        <dbReference type="ARBA" id="ARBA00022525"/>
    </source>
</evidence>
<keyword evidence="13 19" id="KW-0472">Membrane</keyword>
<evidence type="ECO:0000256" key="15">
    <source>
        <dbReference type="ARBA" id="ARBA00034045"/>
    </source>
</evidence>
<name>A0A9Q8WKU3_9PEZI</name>
<dbReference type="PROSITE" id="PS00155">
    <property type="entry name" value="CUTINASE_1"/>
    <property type="match status" value="1"/>
</dbReference>
<feature type="transmembrane region" description="Helical" evidence="19">
    <location>
        <begin position="655"/>
        <end position="679"/>
    </location>
</feature>
<dbReference type="AlphaFoldDB" id="A0A9Q8WKU3"/>
<protein>
    <recommendedName>
        <fullName evidence="4 18">Cutinase</fullName>
        <ecNumber evidence="4 18">3.1.1.74</ecNumber>
    </recommendedName>
</protein>
<evidence type="ECO:0000256" key="3">
    <source>
        <dbReference type="ARBA" id="ARBA00007534"/>
    </source>
</evidence>
<feature type="disulfide bond" evidence="17">
    <location>
        <begin position="241"/>
        <end position="248"/>
    </location>
</feature>
<keyword evidence="6 18" id="KW-0719">Serine esterase</keyword>
<feature type="transmembrane region" description="Helical" evidence="19">
    <location>
        <begin position="531"/>
        <end position="554"/>
    </location>
</feature>
<organism evidence="21 22">
    <name type="scientific">Colletotrichum lupini</name>
    <dbReference type="NCBI Taxonomy" id="145971"/>
    <lineage>
        <taxon>Eukaryota</taxon>
        <taxon>Fungi</taxon>
        <taxon>Dikarya</taxon>
        <taxon>Ascomycota</taxon>
        <taxon>Pezizomycotina</taxon>
        <taxon>Sordariomycetes</taxon>
        <taxon>Hypocreomycetidae</taxon>
        <taxon>Glomerellales</taxon>
        <taxon>Glomerellaceae</taxon>
        <taxon>Colletotrichum</taxon>
        <taxon>Colletotrichum acutatum species complex</taxon>
    </lineage>
</organism>
<comment type="function">
    <text evidence="18">Catalyzes the hydrolysis of complex carboxylic polyesters found in the cell wall of plants. Degrades cutin, a macromolecule that forms the structure of the plant cuticle.</text>
</comment>
<feature type="transmembrane region" description="Helical" evidence="19">
    <location>
        <begin position="486"/>
        <end position="510"/>
    </location>
</feature>
<evidence type="ECO:0000256" key="10">
    <source>
        <dbReference type="ARBA" id="ARBA00022801"/>
    </source>
</evidence>
<keyword evidence="22" id="KW-1185">Reference proteome</keyword>
<keyword evidence="12 19" id="KW-1133">Transmembrane helix</keyword>
<evidence type="ECO:0000256" key="18">
    <source>
        <dbReference type="RuleBase" id="RU361263"/>
    </source>
</evidence>
<dbReference type="Gene3D" id="1.20.1740.10">
    <property type="entry name" value="Amino acid/polyamine transporter I"/>
    <property type="match status" value="1"/>
</dbReference>
<evidence type="ECO:0000256" key="13">
    <source>
        <dbReference type="ARBA" id="ARBA00023136"/>
    </source>
</evidence>
<feature type="transmembrane region" description="Helical" evidence="19">
    <location>
        <begin position="376"/>
        <end position="395"/>
    </location>
</feature>
<dbReference type="GO" id="GO:0050525">
    <property type="term" value="F:cutinase activity"/>
    <property type="evidence" value="ECO:0007669"/>
    <property type="project" value="UniProtKB-UniRule"/>
</dbReference>
<feature type="active site" description="Proton donor/acceptor" evidence="16">
    <location>
        <position position="257"/>
    </location>
</feature>
<dbReference type="Pfam" id="PF00324">
    <property type="entry name" value="AA_permease"/>
    <property type="match status" value="1"/>
</dbReference>
<feature type="transmembrane region" description="Helical" evidence="19">
    <location>
        <begin position="456"/>
        <end position="474"/>
    </location>
</feature>
<evidence type="ECO:0000313" key="22">
    <source>
        <dbReference type="Proteomes" id="UP000830671"/>
    </source>
</evidence>
<reference evidence="21" key="1">
    <citation type="journal article" date="2021" name="Mol. Plant Microbe Interact.">
        <title>Complete Genome Sequence of the Plant-Pathogenic Fungus Colletotrichum lupini.</title>
        <authorList>
            <person name="Baroncelli R."/>
            <person name="Pensec F."/>
            <person name="Da Lio D."/>
            <person name="Boufleur T."/>
            <person name="Vicente I."/>
            <person name="Sarrocco S."/>
            <person name="Picot A."/>
            <person name="Baraldi E."/>
            <person name="Sukno S."/>
            <person name="Thon M."/>
            <person name="Le Floch G."/>
        </authorList>
    </citation>
    <scope>NUCLEOTIDE SEQUENCE</scope>
    <source>
        <strain evidence="21">IMI 504893</strain>
    </source>
</reference>
<evidence type="ECO:0000313" key="21">
    <source>
        <dbReference type="EMBL" id="UQC86497.1"/>
    </source>
</evidence>
<evidence type="ECO:0000256" key="9">
    <source>
        <dbReference type="ARBA" id="ARBA00022729"/>
    </source>
</evidence>
<evidence type="ECO:0000256" key="5">
    <source>
        <dbReference type="ARBA" id="ARBA00022448"/>
    </source>
</evidence>
<dbReference type="InterPro" id="IPR029058">
    <property type="entry name" value="AB_hydrolase_fold"/>
</dbReference>
<feature type="active site" description="Nucleophile" evidence="16">
    <location>
        <position position="194"/>
    </location>
</feature>
<evidence type="ECO:0000256" key="1">
    <source>
        <dbReference type="ARBA" id="ARBA00004141"/>
    </source>
</evidence>
<proteinExistence type="inferred from homology"/>
<dbReference type="PANTHER" id="PTHR43341">
    <property type="entry name" value="AMINO ACID PERMEASE"/>
    <property type="match status" value="1"/>
</dbReference>
<dbReference type="InterPro" id="IPR050524">
    <property type="entry name" value="APC_YAT"/>
</dbReference>
<dbReference type="GeneID" id="73345973"/>
<evidence type="ECO:0000256" key="6">
    <source>
        <dbReference type="ARBA" id="ARBA00022487"/>
    </source>
</evidence>
<feature type="transmembrane region" description="Helical" evidence="19">
    <location>
        <begin position="700"/>
        <end position="718"/>
    </location>
</feature>
<keyword evidence="11" id="KW-0029">Amino-acid transport</keyword>
<feature type="domain" description="Amino acid permease/ SLC12A" evidence="20">
    <location>
        <begin position="494"/>
        <end position="758"/>
    </location>
</feature>
<keyword evidence="5" id="KW-0813">Transport</keyword>
<evidence type="ECO:0000256" key="12">
    <source>
        <dbReference type="ARBA" id="ARBA00022989"/>
    </source>
</evidence>
<keyword evidence="10 18" id="KW-0378">Hydrolase</keyword>
<dbReference type="GO" id="GO:0005576">
    <property type="term" value="C:extracellular region"/>
    <property type="evidence" value="ECO:0007669"/>
    <property type="project" value="UniProtKB-SubCell"/>
</dbReference>
<dbReference type="EMBL" id="CP019478">
    <property type="protein sequence ID" value="UQC86497.1"/>
    <property type="molecule type" value="Genomic_DNA"/>
</dbReference>
<comment type="subcellular location">
    <subcellularLocation>
        <location evidence="1">Membrane</location>
        <topology evidence="1">Multi-pass membrane protein</topology>
    </subcellularLocation>
    <subcellularLocation>
        <location evidence="2 18">Secreted</location>
    </subcellularLocation>
</comment>
<comment type="similarity">
    <text evidence="3 18">Belongs to the cutinase family.</text>
</comment>
<feature type="active site" evidence="16">
    <location>
        <position position="245"/>
    </location>
</feature>
<feature type="transmembrane region" description="Helical" evidence="19">
    <location>
        <begin position="348"/>
        <end position="369"/>
    </location>
</feature>
<feature type="transmembrane region" description="Helical" evidence="19">
    <location>
        <begin position="629"/>
        <end position="649"/>
    </location>
</feature>
<evidence type="ECO:0000256" key="11">
    <source>
        <dbReference type="ARBA" id="ARBA00022970"/>
    </source>
</evidence>
<feature type="chain" id="PRO_5040537492" description="Cutinase" evidence="18">
    <location>
        <begin position="19"/>
        <end position="800"/>
    </location>
</feature>
<dbReference type="InterPro" id="IPR043580">
    <property type="entry name" value="CUTINASE_1"/>
</dbReference>
<feature type="transmembrane region" description="Helical" evidence="19">
    <location>
        <begin position="587"/>
        <end position="609"/>
    </location>
</feature>
<feature type="transmembrane region" description="Helical" evidence="19">
    <location>
        <begin position="429"/>
        <end position="449"/>
    </location>
</feature>
<keyword evidence="7 18" id="KW-0964">Secreted</keyword>
<dbReference type="SMART" id="SM01110">
    <property type="entry name" value="Cutinase"/>
    <property type="match status" value="1"/>
</dbReference>
<evidence type="ECO:0000256" key="17">
    <source>
        <dbReference type="PIRSR" id="PIRSR611150-2"/>
    </source>
</evidence>
<dbReference type="PANTHER" id="PTHR43341:SF26">
    <property type="entry name" value="GENERAL AMINO ACID PERMEASE AGP3"/>
    <property type="match status" value="1"/>
</dbReference>
<dbReference type="InterPro" id="IPR004841">
    <property type="entry name" value="AA-permease/SLC12A_dom"/>
</dbReference>
<evidence type="ECO:0000256" key="19">
    <source>
        <dbReference type="SAM" id="Phobius"/>
    </source>
</evidence>
<evidence type="ECO:0000256" key="8">
    <source>
        <dbReference type="ARBA" id="ARBA00022692"/>
    </source>
</evidence>
<dbReference type="GO" id="GO:0015171">
    <property type="term" value="F:amino acid transmembrane transporter activity"/>
    <property type="evidence" value="ECO:0007669"/>
    <property type="project" value="TreeGrafter"/>
</dbReference>
<dbReference type="InterPro" id="IPR000675">
    <property type="entry name" value="Cutinase/axe"/>
</dbReference>
<gene>
    <name evidence="21" type="ORF">CLUP02_11998</name>
</gene>
<keyword evidence="8 19" id="KW-0812">Transmembrane</keyword>
<keyword evidence="14 17" id="KW-1015">Disulfide bond</keyword>
<dbReference type="EC" id="3.1.1.74" evidence="4 18"/>
<sequence length="800" mass="86397">MALVLAFLGMQTASLVHGLPASETDVLTTDLKRMTLGFPDLEERQDIPDVLAKFPSGPLNQFLRIISTLPAGAAALDAVGLVLTPLQQGLADSVGIDTTEDDLEENTACADITVIFARGTTEPGNVGLVTGPPFFDALNQQRGTKTVSIQGVEYPATFAGFNKNGTEGVPSMANFINEAATKCPNTKIVMSGYSQGALVVRSTANTLPAATMAKINSVLTFGDPGNPNAVTGAEGKTKIICHENDAVCSGGFITVDHLTYAEDADAAAQFVLQMASESPKREEIVKEVGMPPALNGIAYDKDSDDVPVIEDARVGRAGYTDDSTSADADFAAIDPHSGVKRGLKTRHLSMMALAGIIGPGLLIGAGGALSNGGPAALLIGFGVIGVIAFSIMQSLGELTTLYPSGGAFTGLADRFVDKAFGVALGWNYYIIWMCVLANEYNVLSSIFVFWSDKVPLWGYFLIFWTLFLGFQLLGVEAFGEAEFWLALLKLIGLVAYFLFCSTFYAGVESVAVAATETKNPRVAVPLAIRQVFWRIIFIYMGSAFFFGLTCPANADELVNGGSRAVKSPMTVAIQNAGWEGGVHLINAFIFVTCLSACNSSIYIGSRTLLYMGQDKKAPKILGRTDSRGVPIPAIVFTNLCGALSMMNISTGASKAYSYIVNLSGVSTFLVWGSISFIHIRFRQAWKAQGHAESSLPFVSLWYPWNAYFGLAANIFLAIVQGWTTLAPFDAGSFVDAYILLPLFPIIWFGYKFWYKTHFWRVGEIDLMSGRRRDLDESREIETGERDLDRLPWWRQLLKSF</sequence>
<dbReference type="Pfam" id="PF01083">
    <property type="entry name" value="Cutinase"/>
    <property type="match status" value="1"/>
</dbReference>
<dbReference type="Gene3D" id="3.40.50.1820">
    <property type="entry name" value="alpha/beta hydrolase"/>
    <property type="match status" value="1"/>
</dbReference>
<evidence type="ECO:0000259" key="20">
    <source>
        <dbReference type="Pfam" id="PF00324"/>
    </source>
</evidence>
<dbReference type="Proteomes" id="UP000830671">
    <property type="component" value="Chromosome 6"/>
</dbReference>
<dbReference type="InterPro" id="IPR011150">
    <property type="entry name" value="Cutinase_monf"/>
</dbReference>